<evidence type="ECO:0000313" key="3">
    <source>
        <dbReference type="Proteomes" id="UP000653692"/>
    </source>
</evidence>
<dbReference type="EMBL" id="DQUR01000270">
    <property type="protein sequence ID" value="HIP89819.1"/>
    <property type="molecule type" value="Genomic_DNA"/>
</dbReference>
<gene>
    <name evidence="2" type="ORF">EYH24_07980</name>
</gene>
<sequence length="157" mass="18870">MRIMQSTFSKKIPNSSLKFLWNTGSKMDGRLREEQDFTWNNKVIELKFKDFDRFSGIDLDEIPDDSVLKAYIEQANAYAFILNKEPYIWIFDNRRMKFKILEVEKNERQFHEMIQKVHKIIGGVKQLKKGKFPIELKPRFSWECNYCIYRAICNSLK</sequence>
<dbReference type="AlphaFoldDB" id="A0A832ZH52"/>
<name>A0A832ZH52_9EURY</name>
<organism evidence="2 3">
    <name type="scientific">Thermococcus paralvinellae</name>
    <dbReference type="NCBI Taxonomy" id="582419"/>
    <lineage>
        <taxon>Archaea</taxon>
        <taxon>Methanobacteriati</taxon>
        <taxon>Methanobacteriota</taxon>
        <taxon>Thermococci</taxon>
        <taxon>Thermococcales</taxon>
        <taxon>Thermococcaceae</taxon>
        <taxon>Thermococcus</taxon>
    </lineage>
</organism>
<dbReference type="InterPro" id="IPR011604">
    <property type="entry name" value="PDDEXK-like_dom_sf"/>
</dbReference>
<proteinExistence type="predicted"/>
<dbReference type="Proteomes" id="UP000653692">
    <property type="component" value="Unassembled WGS sequence"/>
</dbReference>
<feature type="domain" description="PD-(D/E)XK endonuclease-like" evidence="1">
    <location>
        <begin position="87"/>
        <end position="154"/>
    </location>
</feature>
<accession>A0A832ZH52</accession>
<dbReference type="InterPro" id="IPR038726">
    <property type="entry name" value="PDDEXK_AddAB-type"/>
</dbReference>
<evidence type="ECO:0000313" key="2">
    <source>
        <dbReference type="EMBL" id="HIP89819.1"/>
    </source>
</evidence>
<dbReference type="Gene3D" id="3.90.320.10">
    <property type="match status" value="1"/>
</dbReference>
<comment type="caution">
    <text evidence="2">The sequence shown here is derived from an EMBL/GenBank/DDBJ whole genome shotgun (WGS) entry which is preliminary data.</text>
</comment>
<dbReference type="Pfam" id="PF12705">
    <property type="entry name" value="PDDEXK_1"/>
    <property type="match status" value="1"/>
</dbReference>
<evidence type="ECO:0000259" key="1">
    <source>
        <dbReference type="Pfam" id="PF12705"/>
    </source>
</evidence>
<protein>
    <recommendedName>
        <fullName evidence="1">PD-(D/E)XK endonuclease-like domain-containing protein</fullName>
    </recommendedName>
</protein>
<reference evidence="2" key="1">
    <citation type="journal article" date="2020" name="ISME J.">
        <title>Gammaproteobacteria mediating utilization of methyl-, sulfur- and petroleum organic compounds in deep ocean hydrothermal plumes.</title>
        <authorList>
            <person name="Zhou Z."/>
            <person name="Liu Y."/>
            <person name="Pan J."/>
            <person name="Cron B.R."/>
            <person name="Toner B.M."/>
            <person name="Anantharaman K."/>
            <person name="Breier J.A."/>
            <person name="Dick G.J."/>
            <person name="Li M."/>
        </authorList>
    </citation>
    <scope>NUCLEOTIDE SEQUENCE</scope>
    <source>
        <strain evidence="2">SZUA-1476</strain>
    </source>
</reference>